<comment type="caution">
    <text evidence="1">The sequence shown here is derived from an EMBL/GenBank/DDBJ whole genome shotgun (WGS) entry which is preliminary data.</text>
</comment>
<dbReference type="InterPro" id="IPR018550">
    <property type="entry name" value="Lipid-A_deacylase-rel"/>
</dbReference>
<dbReference type="Proteomes" id="UP001500459">
    <property type="component" value="Unassembled WGS sequence"/>
</dbReference>
<protein>
    <recommendedName>
        <fullName evidence="3">Deacylase</fullName>
    </recommendedName>
</protein>
<dbReference type="RefSeq" id="WP_344928931.1">
    <property type="nucleotide sequence ID" value="NZ_BAABCW010000013.1"/>
</dbReference>
<dbReference type="EMBL" id="BAABCW010000013">
    <property type="protein sequence ID" value="GAA3514572.1"/>
    <property type="molecule type" value="Genomic_DNA"/>
</dbReference>
<gene>
    <name evidence="1" type="ORF">GCM10022393_30660</name>
</gene>
<reference evidence="2" key="1">
    <citation type="journal article" date="2019" name="Int. J. Syst. Evol. Microbiol.">
        <title>The Global Catalogue of Microorganisms (GCM) 10K type strain sequencing project: providing services to taxonomists for standard genome sequencing and annotation.</title>
        <authorList>
            <consortium name="The Broad Institute Genomics Platform"/>
            <consortium name="The Broad Institute Genome Sequencing Center for Infectious Disease"/>
            <person name="Wu L."/>
            <person name="Ma J."/>
        </authorList>
    </citation>
    <scope>NUCLEOTIDE SEQUENCE [LARGE SCALE GENOMIC DNA]</scope>
    <source>
        <strain evidence="2">JCM 17106</strain>
    </source>
</reference>
<evidence type="ECO:0000313" key="2">
    <source>
        <dbReference type="Proteomes" id="UP001500459"/>
    </source>
</evidence>
<evidence type="ECO:0008006" key="3">
    <source>
        <dbReference type="Google" id="ProtNLM"/>
    </source>
</evidence>
<organism evidence="1 2">
    <name type="scientific">Aquimarina addita</name>
    <dbReference type="NCBI Taxonomy" id="870485"/>
    <lineage>
        <taxon>Bacteria</taxon>
        <taxon>Pseudomonadati</taxon>
        <taxon>Bacteroidota</taxon>
        <taxon>Flavobacteriia</taxon>
        <taxon>Flavobacteriales</taxon>
        <taxon>Flavobacteriaceae</taxon>
        <taxon>Aquimarina</taxon>
    </lineage>
</organism>
<name>A0ABP6UR70_9FLAO</name>
<dbReference type="Pfam" id="PF09411">
    <property type="entry name" value="PagL"/>
    <property type="match status" value="1"/>
</dbReference>
<evidence type="ECO:0000313" key="1">
    <source>
        <dbReference type="EMBL" id="GAA3514572.1"/>
    </source>
</evidence>
<dbReference type="Gene3D" id="2.40.160.20">
    <property type="match status" value="1"/>
</dbReference>
<accession>A0ABP6UR70</accession>
<sequence>MNNIFYLLLIFIGLNLNGQTANGHTKKTFFFIPEILTGKTMEANTLFPTSSLQKGVFLSIGTNNDSEDIAWMRYLGYPKTGATFGITDFGNTEKIGISYALMPFIEFGLSKKKTNRWNLQVGFGASYQDTLYDIETNPFNKAITTKFNWSYRSFLYYDFIARAKANWRLGLGYMHHSNGHTRLPNQGLNSLQVSVSSLINSKSEIKETQGYKKQSEKKRSSQRYFEVRTGIGQNVLSEVFNDKKEVYSVAASTGTIINKTFKFGGGIYYRFYEHYYDYIKNDGELVIEQVPFFQENPFRYATNYGLFGTAELLLGHIGLEFDIGLNISKPFYKIDWQLSQGFVYDDVYYLGELDWYYEVKRTISSRMGIKYYVTNTNKSPKNNFFISAHINANLGQADFSELSIGYVYRFNKKMRAQR</sequence>
<proteinExistence type="predicted"/>
<keyword evidence="2" id="KW-1185">Reference proteome</keyword>